<evidence type="ECO:0000256" key="2">
    <source>
        <dbReference type="ARBA" id="ARBA00002610"/>
    </source>
</evidence>
<evidence type="ECO:0000259" key="18">
    <source>
        <dbReference type="PROSITE" id="PS50106"/>
    </source>
</evidence>
<protein>
    <recommendedName>
        <fullName evidence="6">Probable periplasmic serine endoprotease DegP-like</fullName>
        <ecNumber evidence="5">3.4.21.107</ecNumber>
    </recommendedName>
    <alternativeName>
        <fullName evidence="14">Protease Do</fullName>
    </alternativeName>
</protein>
<dbReference type="InterPro" id="IPR001940">
    <property type="entry name" value="Peptidase_S1C"/>
</dbReference>
<dbReference type="FunFam" id="2.40.10.120:FF:000007">
    <property type="entry name" value="Periplasmic serine endoprotease DegP-like"/>
    <property type="match status" value="1"/>
</dbReference>
<dbReference type="SUPFAM" id="SSF50494">
    <property type="entry name" value="Trypsin-like serine proteases"/>
    <property type="match status" value="1"/>
</dbReference>
<dbReference type="PANTHER" id="PTHR22939">
    <property type="entry name" value="SERINE PROTEASE FAMILY S1C HTRA-RELATED"/>
    <property type="match status" value="1"/>
</dbReference>
<evidence type="ECO:0000256" key="12">
    <source>
        <dbReference type="ARBA" id="ARBA00022825"/>
    </source>
</evidence>
<evidence type="ECO:0000313" key="19">
    <source>
        <dbReference type="EMBL" id="ADZ90150.1"/>
    </source>
</evidence>
<dbReference type="Pfam" id="PF17820">
    <property type="entry name" value="PDZ_6"/>
    <property type="match status" value="1"/>
</dbReference>
<feature type="binding site" evidence="16">
    <location>
        <position position="114"/>
    </location>
    <ligand>
        <name>substrate</name>
    </ligand>
</feature>
<keyword evidence="13" id="KW-0346">Stress response</keyword>
<dbReference type="EMBL" id="CP002583">
    <property type="protein sequence ID" value="ADZ90150.1"/>
    <property type="molecule type" value="Genomic_DNA"/>
</dbReference>
<feature type="chain" id="PRO_5039351877" description="Probable periplasmic serine endoprotease DegP-like" evidence="17">
    <location>
        <begin position="26"/>
        <end position="469"/>
    </location>
</feature>
<accession>F2K397</accession>
<dbReference type="InterPro" id="IPR041489">
    <property type="entry name" value="PDZ_6"/>
</dbReference>
<name>F2K397_MARM1</name>
<evidence type="ECO:0000313" key="20">
    <source>
        <dbReference type="Proteomes" id="UP000001062"/>
    </source>
</evidence>
<evidence type="ECO:0000256" key="4">
    <source>
        <dbReference type="ARBA" id="ARBA00010541"/>
    </source>
</evidence>
<feature type="domain" description="PDZ" evidence="18">
    <location>
        <begin position="370"/>
        <end position="434"/>
    </location>
</feature>
<dbReference type="KEGG" id="mme:Marme_0875"/>
<dbReference type="SMART" id="SM00228">
    <property type="entry name" value="PDZ"/>
    <property type="match status" value="2"/>
</dbReference>
<dbReference type="HOGENOM" id="CLU_020120_1_0_6"/>
<feature type="binding site" evidence="16">
    <location>
        <begin position="215"/>
        <end position="217"/>
    </location>
    <ligand>
        <name>substrate</name>
    </ligand>
</feature>
<evidence type="ECO:0000256" key="15">
    <source>
        <dbReference type="PIRSR" id="PIRSR611782-1"/>
    </source>
</evidence>
<dbReference type="GO" id="GO:0006508">
    <property type="term" value="P:proteolysis"/>
    <property type="evidence" value="ECO:0007669"/>
    <property type="project" value="UniProtKB-KW"/>
</dbReference>
<comment type="catalytic activity">
    <reaction evidence="1">
        <text>Acts on substrates that are at least partially unfolded. The cleavage site P1 residue is normally between a pair of hydrophobic residues, such as Val-|-Val.</text>
        <dbReference type="EC" id="3.4.21.107"/>
    </reaction>
</comment>
<dbReference type="InterPro" id="IPR036034">
    <property type="entry name" value="PDZ_sf"/>
</dbReference>
<dbReference type="Pfam" id="PF13180">
    <property type="entry name" value="PDZ_2"/>
    <property type="match status" value="1"/>
</dbReference>
<dbReference type="Proteomes" id="UP000001062">
    <property type="component" value="Chromosome"/>
</dbReference>
<keyword evidence="8 17" id="KW-0732">Signal</keyword>
<evidence type="ECO:0000256" key="6">
    <source>
        <dbReference type="ARBA" id="ARBA00013958"/>
    </source>
</evidence>
<dbReference type="PROSITE" id="PS50106">
    <property type="entry name" value="PDZ"/>
    <property type="match status" value="2"/>
</dbReference>
<comment type="subcellular location">
    <subcellularLocation>
        <location evidence="3">Periplasm</location>
    </subcellularLocation>
</comment>
<keyword evidence="20" id="KW-1185">Reference proteome</keyword>
<feature type="active site" description="Charge relay system" evidence="15">
    <location>
        <position position="144"/>
    </location>
</feature>
<dbReference type="CDD" id="cd10839">
    <property type="entry name" value="cpPDZ1_DegP-like"/>
    <property type="match status" value="1"/>
</dbReference>
<dbReference type="InterPro" id="IPR001478">
    <property type="entry name" value="PDZ"/>
</dbReference>
<dbReference type="OrthoDB" id="9758917at2"/>
<organism evidence="19 20">
    <name type="scientific">Marinomonas mediterranea (strain ATCC 700492 / JCM 21426 / NBRC 103028 / MMB-1)</name>
    <dbReference type="NCBI Taxonomy" id="717774"/>
    <lineage>
        <taxon>Bacteria</taxon>
        <taxon>Pseudomonadati</taxon>
        <taxon>Pseudomonadota</taxon>
        <taxon>Gammaproteobacteria</taxon>
        <taxon>Oceanospirillales</taxon>
        <taxon>Oceanospirillaceae</taxon>
        <taxon>Marinomonas</taxon>
    </lineage>
</organism>
<evidence type="ECO:0000256" key="1">
    <source>
        <dbReference type="ARBA" id="ARBA00001772"/>
    </source>
</evidence>
<evidence type="ECO:0000256" key="9">
    <source>
        <dbReference type="ARBA" id="ARBA00022737"/>
    </source>
</evidence>
<dbReference type="Pfam" id="PF13365">
    <property type="entry name" value="Trypsin_2"/>
    <property type="match status" value="1"/>
</dbReference>
<dbReference type="PRINTS" id="PR00834">
    <property type="entry name" value="PROTEASES2C"/>
</dbReference>
<evidence type="ECO:0000256" key="17">
    <source>
        <dbReference type="SAM" id="SignalP"/>
    </source>
</evidence>
<feature type="binding site" evidence="16">
    <location>
        <position position="49"/>
    </location>
    <ligand>
        <name>substrate</name>
    </ligand>
</feature>
<comment type="similarity">
    <text evidence="4">Belongs to the peptidase S1C family.</text>
</comment>
<dbReference type="RefSeq" id="WP_013660055.1">
    <property type="nucleotide sequence ID" value="NC_015276.1"/>
</dbReference>
<dbReference type="PANTHER" id="PTHR22939:SF130">
    <property type="entry name" value="PERIPLASMIC SERINE ENDOPROTEASE DEGP-LIKE-RELATED"/>
    <property type="match status" value="1"/>
</dbReference>
<evidence type="ECO:0000256" key="3">
    <source>
        <dbReference type="ARBA" id="ARBA00004418"/>
    </source>
</evidence>
<dbReference type="AlphaFoldDB" id="F2K397"/>
<proteinExistence type="inferred from homology"/>
<dbReference type="Gene3D" id="2.40.10.120">
    <property type="match status" value="1"/>
</dbReference>
<dbReference type="InterPro" id="IPR011782">
    <property type="entry name" value="Pept_S1C_Do"/>
</dbReference>
<keyword evidence="12" id="KW-0720">Serine protease</keyword>
<dbReference type="STRING" id="717774.Marme_0875"/>
<dbReference type="EC" id="3.4.21.107" evidence="5"/>
<dbReference type="Gene3D" id="2.30.42.10">
    <property type="match status" value="2"/>
</dbReference>
<dbReference type="GO" id="GO:0004252">
    <property type="term" value="F:serine-type endopeptidase activity"/>
    <property type="evidence" value="ECO:0007669"/>
    <property type="project" value="InterPro"/>
</dbReference>
<evidence type="ECO:0000256" key="5">
    <source>
        <dbReference type="ARBA" id="ARBA00013035"/>
    </source>
</evidence>
<evidence type="ECO:0000256" key="13">
    <source>
        <dbReference type="ARBA" id="ARBA00023016"/>
    </source>
</evidence>
<dbReference type="GO" id="GO:0042597">
    <property type="term" value="C:periplasmic space"/>
    <property type="evidence" value="ECO:0007669"/>
    <property type="project" value="UniProtKB-SubCell"/>
</dbReference>
<feature type="active site" description="Charge relay system" evidence="15">
    <location>
        <position position="217"/>
    </location>
</feature>
<dbReference type="PATRIC" id="fig|717774.3.peg.916"/>
<feature type="signal peptide" evidence="17">
    <location>
        <begin position="1"/>
        <end position="25"/>
    </location>
</feature>
<evidence type="ECO:0000256" key="10">
    <source>
        <dbReference type="ARBA" id="ARBA00022764"/>
    </source>
</evidence>
<evidence type="ECO:0000256" key="8">
    <source>
        <dbReference type="ARBA" id="ARBA00022729"/>
    </source>
</evidence>
<dbReference type="eggNOG" id="COG0265">
    <property type="taxonomic scope" value="Bacteria"/>
</dbReference>
<evidence type="ECO:0000256" key="11">
    <source>
        <dbReference type="ARBA" id="ARBA00022801"/>
    </source>
</evidence>
<keyword evidence="9" id="KW-0677">Repeat</keyword>
<sequence precursor="true">MNRLLKTMSVAAISFTLMFSMFANAAANLPDFTDLVEKTSPAVVNISTEQTQSSATGRQLNPDAQELNEFFRHFFGQQPFGQQQSPKRQQQRQRSSLGSGFIISKDGYVLTNNHVIDGADVIHVRLNDRREYEAKLVGTDARTDLALLKIEADDLPTVKMADSDDLKAGQWVVAIGSPFGFDYTVTAGIVSALGRNLPSDNYVPFIQTDVAINPGNSGGPLFNLDGEVVGINSQIYTRSGGFMGVSFAIPSKVAMSVVDQLKADGKVSRAWLGVIIQDVNNDLAESFGLDRPHGALVSRVMPGSPAEKAGLQPGDIIMSFEGKTIEHSSELPYIVGRMKADSEVTAKVFRDGDEKTIDFTLDKRPDDSKLASQDQQQQNRLGMIVGEVPEKLASRLTIQGGVVVEQVLGGTAARNGLQQGDVITMLNGKRINGVDDFSDIAKGIPSNRSVPMRVIRDGYPMFIPFKIVE</sequence>
<feature type="binding site" evidence="16">
    <location>
        <position position="144"/>
    </location>
    <ligand>
        <name>substrate</name>
    </ligand>
</feature>
<keyword evidence="10" id="KW-0574">Periplasm</keyword>
<keyword evidence="7 19" id="KW-0645">Protease</keyword>
<dbReference type="SUPFAM" id="SSF50156">
    <property type="entry name" value="PDZ domain-like"/>
    <property type="match status" value="2"/>
</dbReference>
<evidence type="ECO:0000256" key="7">
    <source>
        <dbReference type="ARBA" id="ARBA00022670"/>
    </source>
</evidence>
<gene>
    <name evidence="19" type="ordered locus">Marme_0875</name>
</gene>
<keyword evidence="11 19" id="KW-0378">Hydrolase</keyword>
<reference evidence="19 20" key="1">
    <citation type="journal article" date="2012" name="Stand. Genomic Sci.">
        <title>Complete genome sequence of the melanogenic marine bacterium Marinomonas mediterranea type strain (MMB-1(T)).</title>
        <authorList>
            <person name="Lucas-Elio P."/>
            <person name="Goodwin L."/>
            <person name="Woyke T."/>
            <person name="Pitluck S."/>
            <person name="Nolan M."/>
            <person name="Kyrpides N.C."/>
            <person name="Detter J.C."/>
            <person name="Copeland A."/>
            <person name="Teshima H."/>
            <person name="Bruce D."/>
            <person name="Detter C."/>
            <person name="Tapia R."/>
            <person name="Han S."/>
            <person name="Land M.L."/>
            <person name="Ivanova N."/>
            <person name="Mikhailova N."/>
            <person name="Johnston A.W."/>
            <person name="Sanchez-Amat A."/>
        </authorList>
    </citation>
    <scope>NUCLEOTIDE SEQUENCE [LARGE SCALE GENOMIC DNA]</scope>
    <source>
        <strain evidence="20">ATCC 700492 / JCM 21426 / NBRC 103028 / MMB-1</strain>
    </source>
</reference>
<feature type="active site" description="Charge relay system" evidence="15">
    <location>
        <position position="114"/>
    </location>
</feature>
<dbReference type="NCBIfam" id="TIGR02037">
    <property type="entry name" value="degP_htrA_DO"/>
    <property type="match status" value="1"/>
</dbReference>
<evidence type="ECO:0000256" key="14">
    <source>
        <dbReference type="ARBA" id="ARBA00032850"/>
    </source>
</evidence>
<evidence type="ECO:0000256" key="16">
    <source>
        <dbReference type="PIRSR" id="PIRSR611782-2"/>
    </source>
</evidence>
<comment type="function">
    <text evidence="2">Might be efficient in the degradation of transiently denatured and unfolded proteins which accumulate in the periplasm following stress conditions.</text>
</comment>
<feature type="domain" description="PDZ" evidence="18">
    <location>
        <begin position="257"/>
        <end position="352"/>
    </location>
</feature>
<dbReference type="InterPro" id="IPR009003">
    <property type="entry name" value="Peptidase_S1_PA"/>
</dbReference>